<protein>
    <submittedName>
        <fullName evidence="1">Uncharacterized protein</fullName>
    </submittedName>
</protein>
<organism evidence="1 2">
    <name type="scientific">Brassica cretica</name>
    <name type="common">Mustard</name>
    <dbReference type="NCBI Taxonomy" id="69181"/>
    <lineage>
        <taxon>Eukaryota</taxon>
        <taxon>Viridiplantae</taxon>
        <taxon>Streptophyta</taxon>
        <taxon>Embryophyta</taxon>
        <taxon>Tracheophyta</taxon>
        <taxon>Spermatophyta</taxon>
        <taxon>Magnoliopsida</taxon>
        <taxon>eudicotyledons</taxon>
        <taxon>Gunneridae</taxon>
        <taxon>Pentapetalae</taxon>
        <taxon>rosids</taxon>
        <taxon>malvids</taxon>
        <taxon>Brassicales</taxon>
        <taxon>Brassicaceae</taxon>
        <taxon>Brassiceae</taxon>
        <taxon>Brassica</taxon>
    </lineage>
</organism>
<name>A0ABQ7EKT8_BRACR</name>
<dbReference type="EMBL" id="QGKV02000299">
    <property type="protein sequence ID" value="KAF3597188.1"/>
    <property type="molecule type" value="Genomic_DNA"/>
</dbReference>
<evidence type="ECO:0000313" key="1">
    <source>
        <dbReference type="EMBL" id="KAF3597188.1"/>
    </source>
</evidence>
<proteinExistence type="predicted"/>
<comment type="caution">
    <text evidence="1">The sequence shown here is derived from an EMBL/GenBank/DDBJ whole genome shotgun (WGS) entry which is preliminary data.</text>
</comment>
<reference evidence="1 2" key="1">
    <citation type="journal article" date="2020" name="BMC Genomics">
        <title>Intraspecific diversification of the crop wild relative Brassica cretica Lam. using demographic model selection.</title>
        <authorList>
            <person name="Kioukis A."/>
            <person name="Michalopoulou V.A."/>
            <person name="Briers L."/>
            <person name="Pirintsos S."/>
            <person name="Studholme D.J."/>
            <person name="Pavlidis P."/>
            <person name="Sarris P.F."/>
        </authorList>
    </citation>
    <scope>NUCLEOTIDE SEQUENCE [LARGE SCALE GENOMIC DNA]</scope>
    <source>
        <strain evidence="2">cv. PFS-1207/04</strain>
    </source>
</reference>
<gene>
    <name evidence="1" type="ORF">DY000_02021768</name>
</gene>
<evidence type="ECO:0000313" key="2">
    <source>
        <dbReference type="Proteomes" id="UP000266723"/>
    </source>
</evidence>
<sequence length="162" mass="18350">MYTTLLTGSSHDLQLISRVPPCSMKHLDTSCSLQHIDRSTICSGHVPPRTDDSYQLQSYVVPRLSTCPAVLEATRKLNYYSHQILQAWSVQFVKKHAPHRSITSIDNTTCSSIDFCQPPSTQTLVPSTDNSLTTIDRRHSSTVDRHLPSDIDRYFSPNIDRY</sequence>
<accession>A0ABQ7EKT8</accession>
<dbReference type="Proteomes" id="UP000266723">
    <property type="component" value="Unassembled WGS sequence"/>
</dbReference>
<keyword evidence="2" id="KW-1185">Reference proteome</keyword>